<evidence type="ECO:0000256" key="13">
    <source>
        <dbReference type="ARBA" id="ARBA00022475"/>
    </source>
</evidence>
<evidence type="ECO:0000256" key="28">
    <source>
        <dbReference type="ARBA" id="ARBA00029966"/>
    </source>
</evidence>
<comment type="catalytic activity">
    <reaction evidence="3">
        <text>hexadecanoate(out) = hexadecanoate(in)</text>
        <dbReference type="Rhea" id="RHEA:45256"/>
        <dbReference type="ChEBI" id="CHEBI:7896"/>
    </reaction>
    <physiologicalReaction direction="left-to-right" evidence="3">
        <dbReference type="Rhea" id="RHEA:45257"/>
    </physiologicalReaction>
</comment>
<evidence type="ECO:0000256" key="31">
    <source>
        <dbReference type="ARBA" id="ARBA00032780"/>
    </source>
</evidence>
<keyword evidence="34" id="KW-1185">Reference proteome</keyword>
<keyword evidence="16" id="KW-0832">Ubl conjugation</keyword>
<keyword evidence="22" id="KW-0564">Palmitate</keyword>
<reference evidence="33 34" key="1">
    <citation type="submission" date="2019-01" db="EMBL/GenBank/DDBJ databases">
        <title>Draft Genome and Complete Hox-Cluster Characterization of the Sterlet Sturgeon (Acipenser ruthenus).</title>
        <authorList>
            <person name="Wei Q."/>
        </authorList>
    </citation>
    <scope>NUCLEOTIDE SEQUENCE [LARGE SCALE GENOMIC DNA]</scope>
    <source>
        <strain evidence="33">WHYD16114868_AA</strain>
        <tissue evidence="33">Blood</tissue>
    </source>
</reference>
<organism evidence="33 34">
    <name type="scientific">Acipenser ruthenus</name>
    <name type="common">Sterlet sturgeon</name>
    <dbReference type="NCBI Taxonomy" id="7906"/>
    <lineage>
        <taxon>Eukaryota</taxon>
        <taxon>Metazoa</taxon>
        <taxon>Chordata</taxon>
        <taxon>Craniata</taxon>
        <taxon>Vertebrata</taxon>
        <taxon>Euteleostomi</taxon>
        <taxon>Actinopterygii</taxon>
        <taxon>Chondrostei</taxon>
        <taxon>Acipenseriformes</taxon>
        <taxon>Acipenseridae</taxon>
        <taxon>Acipenser</taxon>
    </lineage>
</organism>
<dbReference type="GO" id="GO:0044539">
    <property type="term" value="P:long-chain fatty acid import into cell"/>
    <property type="evidence" value="ECO:0007669"/>
    <property type="project" value="TreeGrafter"/>
</dbReference>
<dbReference type="Pfam" id="PF01130">
    <property type="entry name" value="CD36"/>
    <property type="match status" value="2"/>
</dbReference>
<dbReference type="GO" id="GO:0019915">
    <property type="term" value="P:lipid storage"/>
    <property type="evidence" value="ECO:0007669"/>
    <property type="project" value="TreeGrafter"/>
</dbReference>
<comment type="catalytic activity">
    <reaction evidence="4">
        <text>tetradecanoate(out) = tetradecanoate(in)</text>
        <dbReference type="Rhea" id="RHEA:45252"/>
        <dbReference type="ChEBI" id="CHEBI:30807"/>
    </reaction>
    <physiologicalReaction direction="left-to-right" evidence="4">
        <dbReference type="Rhea" id="RHEA:45253"/>
    </physiologicalReaction>
</comment>
<evidence type="ECO:0000313" key="33">
    <source>
        <dbReference type="EMBL" id="RXM99138.1"/>
    </source>
</evidence>
<dbReference type="PRINTS" id="PR01610">
    <property type="entry name" value="CD36ANTIGEN"/>
</dbReference>
<proteinExistence type="inferred from homology"/>
<dbReference type="GO" id="GO:0007155">
    <property type="term" value="P:cell adhesion"/>
    <property type="evidence" value="ECO:0007669"/>
    <property type="project" value="UniProtKB-KW"/>
</dbReference>
<dbReference type="GO" id="GO:0042953">
    <property type="term" value="P:lipoprotein transport"/>
    <property type="evidence" value="ECO:0007669"/>
    <property type="project" value="TreeGrafter"/>
</dbReference>
<keyword evidence="17" id="KW-0130">Cell adhesion</keyword>
<keyword evidence="24" id="KW-0675">Receptor</keyword>
<dbReference type="GO" id="GO:0150094">
    <property type="term" value="P:amyloid-beta clearance by cellular catabolic process"/>
    <property type="evidence" value="ECO:0007669"/>
    <property type="project" value="TreeGrafter"/>
</dbReference>
<dbReference type="Proteomes" id="UP000289886">
    <property type="component" value="Unassembled WGS sequence"/>
</dbReference>
<comment type="catalytic activity">
    <reaction evidence="2">
        <text>(9Z)-octadecenoate(out) = (9Z)-octadecenoate(in)</text>
        <dbReference type="Rhea" id="RHEA:33655"/>
        <dbReference type="ChEBI" id="CHEBI:30823"/>
    </reaction>
    <physiologicalReaction direction="left-to-right" evidence="2">
        <dbReference type="Rhea" id="RHEA:33656"/>
    </physiologicalReaction>
</comment>
<evidence type="ECO:0000256" key="11">
    <source>
        <dbReference type="ARBA" id="ARBA00020772"/>
    </source>
</evidence>
<keyword evidence="26" id="KW-0449">Lipoprotein</keyword>
<evidence type="ECO:0000256" key="3">
    <source>
        <dbReference type="ARBA" id="ARBA00000934"/>
    </source>
</evidence>
<dbReference type="GO" id="GO:0005794">
    <property type="term" value="C:Golgi apparatus"/>
    <property type="evidence" value="ECO:0007669"/>
    <property type="project" value="UniProtKB-SubCell"/>
</dbReference>
<accession>A0A662YUE8</accession>
<evidence type="ECO:0000256" key="22">
    <source>
        <dbReference type="ARBA" id="ARBA00023139"/>
    </source>
</evidence>
<evidence type="ECO:0000256" key="1">
    <source>
        <dbReference type="ARBA" id="ARBA00000542"/>
    </source>
</evidence>
<dbReference type="GO" id="GO:0030169">
    <property type="term" value="F:low-density lipoprotein particle binding"/>
    <property type="evidence" value="ECO:0007669"/>
    <property type="project" value="TreeGrafter"/>
</dbReference>
<evidence type="ECO:0000256" key="6">
    <source>
        <dbReference type="ARBA" id="ARBA00004221"/>
    </source>
</evidence>
<evidence type="ECO:0000256" key="24">
    <source>
        <dbReference type="ARBA" id="ARBA00023170"/>
    </source>
</evidence>
<evidence type="ECO:0000256" key="9">
    <source>
        <dbReference type="ARBA" id="ARBA00004651"/>
    </source>
</evidence>
<comment type="catalytic activity">
    <reaction evidence="1">
        <text>(9Z,12Z)-octadecadienoate(out) = (9Z,12Z)-octadecadienoate(in)</text>
        <dbReference type="Rhea" id="RHEA:45264"/>
        <dbReference type="ChEBI" id="CHEBI:30245"/>
    </reaction>
    <physiologicalReaction direction="left-to-right" evidence="1">
        <dbReference type="Rhea" id="RHEA:45265"/>
    </physiologicalReaction>
</comment>
<keyword evidence="12" id="KW-0813">Transport</keyword>
<evidence type="ECO:0000256" key="12">
    <source>
        <dbReference type="ARBA" id="ARBA00022448"/>
    </source>
</evidence>
<comment type="catalytic activity">
    <reaction evidence="27">
        <text>tetracosanoate(out) = tetracosanoate(in)</text>
        <dbReference type="Rhea" id="RHEA:45260"/>
        <dbReference type="ChEBI" id="CHEBI:31014"/>
    </reaction>
    <physiologicalReaction direction="left-to-right" evidence="27">
        <dbReference type="Rhea" id="RHEA:45261"/>
    </physiologicalReaction>
</comment>
<dbReference type="AlphaFoldDB" id="A0A662YUE8"/>
<evidence type="ECO:0000256" key="27">
    <source>
        <dbReference type="ARBA" id="ARBA00023949"/>
    </source>
</evidence>
<evidence type="ECO:0000256" key="18">
    <source>
        <dbReference type="ARBA" id="ARBA00022989"/>
    </source>
</evidence>
<dbReference type="InterPro" id="IPR002159">
    <property type="entry name" value="CD36_fam"/>
</dbReference>
<sequence>MEAVIENGTVAYENWVLAGSPVYRQFWLFNVNNPLEIAQNGSKPILRQKGPYTYRVRYLPKINITVNLNNTISFLQPYCAYFEPGLSVGTEEDNITFLNLAVAGAPSILPPLLLPLLNNAIKQTNSSLFQTRTVKEMLWGYEDPVLKQLRLPDPHAGVFYPYNGTADGYYNIFTGRGNIEKLGIIDRWQGKGSVSAEYESSRVLKGIPVYRFMLPSKTFASPVDNPENKCYCKDPRFTRNCTMAGILDIRMPVYISLPHFLYGSEALKEAIDGMEPNEEEHSTFLDVEPVTGISLNVAKRLQVNIAVQPSSQIEVLSNIKEPILFPLVWLNETATVDDATAEELKGALISTMDLLETIQMTLIGCGCVIFLASIISLCVLKKNKTSR</sequence>
<evidence type="ECO:0000256" key="17">
    <source>
        <dbReference type="ARBA" id="ARBA00022889"/>
    </source>
</evidence>
<comment type="similarity">
    <text evidence="10">Belongs to the CD36 family.</text>
</comment>
<evidence type="ECO:0000256" key="19">
    <source>
        <dbReference type="ARBA" id="ARBA00023034"/>
    </source>
</evidence>
<keyword evidence="25" id="KW-0325">Glycoprotein</keyword>
<evidence type="ECO:0000313" key="34">
    <source>
        <dbReference type="Proteomes" id="UP000289886"/>
    </source>
</evidence>
<dbReference type="GO" id="GO:0005044">
    <property type="term" value="F:scavenger receptor activity"/>
    <property type="evidence" value="ECO:0007669"/>
    <property type="project" value="TreeGrafter"/>
</dbReference>
<gene>
    <name evidence="33" type="ORF">EOD39_12057</name>
</gene>
<evidence type="ECO:0000256" key="21">
    <source>
        <dbReference type="ARBA" id="ARBA00023136"/>
    </source>
</evidence>
<dbReference type="PRINTS" id="PR01609">
    <property type="entry name" value="CD36FAMILY"/>
</dbReference>
<dbReference type="GO" id="GO:0005901">
    <property type="term" value="C:caveola"/>
    <property type="evidence" value="ECO:0007669"/>
    <property type="project" value="TreeGrafter"/>
</dbReference>
<evidence type="ECO:0000256" key="16">
    <source>
        <dbReference type="ARBA" id="ARBA00022843"/>
    </source>
</evidence>
<keyword evidence="18 32" id="KW-1133">Transmembrane helix</keyword>
<evidence type="ECO:0000256" key="2">
    <source>
        <dbReference type="ARBA" id="ARBA00000626"/>
    </source>
</evidence>
<evidence type="ECO:0000256" key="23">
    <source>
        <dbReference type="ARBA" id="ARBA00023157"/>
    </source>
</evidence>
<comment type="caution">
    <text evidence="33">The sequence shown here is derived from an EMBL/GenBank/DDBJ whole genome shotgun (WGS) entry which is preliminary data.</text>
</comment>
<keyword evidence="15 32" id="KW-0812">Transmembrane</keyword>
<evidence type="ECO:0000256" key="29">
    <source>
        <dbReference type="ARBA" id="ARBA00031821"/>
    </source>
</evidence>
<comment type="subcellular location">
    <subcellularLocation>
        <location evidence="6">Apical cell membrane</location>
    </subcellularLocation>
    <subcellularLocation>
        <location evidence="9">Cell membrane</location>
        <topology evidence="9">Multi-pass membrane protein</topology>
    </subcellularLocation>
    <subcellularLocation>
        <location evidence="8">Golgi apparatus</location>
    </subcellularLocation>
    <subcellularLocation>
        <location evidence="7">Membrane raft</location>
    </subcellularLocation>
</comment>
<evidence type="ECO:0000256" key="25">
    <source>
        <dbReference type="ARBA" id="ARBA00023180"/>
    </source>
</evidence>
<dbReference type="InterPro" id="IPR005428">
    <property type="entry name" value="CD36/SCARB1/SNMP1"/>
</dbReference>
<dbReference type="GO" id="GO:0009986">
    <property type="term" value="C:cell surface"/>
    <property type="evidence" value="ECO:0007669"/>
    <property type="project" value="TreeGrafter"/>
</dbReference>
<dbReference type="EMBL" id="SCEB01000455">
    <property type="protein sequence ID" value="RXM99138.1"/>
    <property type="molecule type" value="Genomic_DNA"/>
</dbReference>
<dbReference type="GO" id="GO:0006898">
    <property type="term" value="P:receptor-mediated endocytosis"/>
    <property type="evidence" value="ECO:0007669"/>
    <property type="project" value="TreeGrafter"/>
</dbReference>
<evidence type="ECO:0000256" key="5">
    <source>
        <dbReference type="ARBA" id="ARBA00001892"/>
    </source>
</evidence>
<evidence type="ECO:0000256" key="20">
    <source>
        <dbReference type="ARBA" id="ARBA00023055"/>
    </source>
</evidence>
<keyword evidence="23" id="KW-1015">Disulfide bond</keyword>
<evidence type="ECO:0000256" key="30">
    <source>
        <dbReference type="ARBA" id="ARBA00032188"/>
    </source>
</evidence>
<dbReference type="GO" id="GO:0016324">
    <property type="term" value="C:apical plasma membrane"/>
    <property type="evidence" value="ECO:0007669"/>
    <property type="project" value="UniProtKB-SubCell"/>
</dbReference>
<keyword evidence="20" id="KW-0445">Lipid transport</keyword>
<evidence type="ECO:0000256" key="4">
    <source>
        <dbReference type="ARBA" id="ARBA00000996"/>
    </source>
</evidence>
<keyword evidence="21 32" id="KW-0472">Membrane</keyword>
<evidence type="ECO:0000256" key="32">
    <source>
        <dbReference type="SAM" id="Phobius"/>
    </source>
</evidence>
<evidence type="ECO:0000256" key="10">
    <source>
        <dbReference type="ARBA" id="ARBA00010532"/>
    </source>
</evidence>
<evidence type="ECO:0000256" key="15">
    <source>
        <dbReference type="ARBA" id="ARBA00022692"/>
    </source>
</evidence>
<evidence type="ECO:0000256" key="8">
    <source>
        <dbReference type="ARBA" id="ARBA00004555"/>
    </source>
</evidence>
<protein>
    <recommendedName>
        <fullName evidence="11">Platelet glycoprotein 4</fullName>
    </recommendedName>
    <alternativeName>
        <fullName evidence="31">Glycoprotein IIIb</fullName>
    </alternativeName>
    <alternativeName>
        <fullName evidence="29">PAS IV</fullName>
    </alternativeName>
    <alternativeName>
        <fullName evidence="30">PAS-4</fullName>
    </alternativeName>
    <alternativeName>
        <fullName evidence="28">Platelet glycoprotein IV</fullName>
    </alternativeName>
</protein>
<dbReference type="GO" id="GO:0005041">
    <property type="term" value="F:low-density lipoprotein particle receptor activity"/>
    <property type="evidence" value="ECO:0007669"/>
    <property type="project" value="TreeGrafter"/>
</dbReference>
<keyword evidence="13" id="KW-1003">Cell membrane</keyword>
<evidence type="ECO:0000256" key="26">
    <source>
        <dbReference type="ARBA" id="ARBA00023288"/>
    </source>
</evidence>
<dbReference type="GO" id="GO:0034383">
    <property type="term" value="P:low-density lipoprotein particle clearance"/>
    <property type="evidence" value="ECO:0007669"/>
    <property type="project" value="TreeGrafter"/>
</dbReference>
<feature type="transmembrane region" description="Helical" evidence="32">
    <location>
        <begin position="360"/>
        <end position="380"/>
    </location>
</feature>
<keyword evidence="19" id="KW-0333">Golgi apparatus</keyword>
<keyword evidence="14" id="KW-1017">Isopeptide bond</keyword>
<dbReference type="PANTHER" id="PTHR11923">
    <property type="entry name" value="SCAVENGER RECEPTOR CLASS B TYPE-1 SR-B1"/>
    <property type="match status" value="1"/>
</dbReference>
<evidence type="ECO:0000256" key="7">
    <source>
        <dbReference type="ARBA" id="ARBA00004285"/>
    </source>
</evidence>
<evidence type="ECO:0000256" key="14">
    <source>
        <dbReference type="ARBA" id="ARBA00022499"/>
    </source>
</evidence>
<name>A0A662YUE8_ACIRT</name>
<dbReference type="PANTHER" id="PTHR11923:SF12">
    <property type="entry name" value="PLATELET GLYCOPROTEIN 4"/>
    <property type="match status" value="1"/>
</dbReference>
<comment type="catalytic activity">
    <reaction evidence="5">
        <text>butanoate(out) = butanoate(in)</text>
        <dbReference type="Rhea" id="RHEA:45248"/>
        <dbReference type="ChEBI" id="CHEBI:17968"/>
    </reaction>
    <physiologicalReaction direction="left-to-right" evidence="5">
        <dbReference type="Rhea" id="RHEA:45249"/>
    </physiologicalReaction>
</comment>